<keyword evidence="3" id="KW-1185">Reference proteome</keyword>
<organism evidence="2 3">
    <name type="scientific">Colletotrichum orchidophilum</name>
    <dbReference type="NCBI Taxonomy" id="1209926"/>
    <lineage>
        <taxon>Eukaryota</taxon>
        <taxon>Fungi</taxon>
        <taxon>Dikarya</taxon>
        <taxon>Ascomycota</taxon>
        <taxon>Pezizomycotina</taxon>
        <taxon>Sordariomycetes</taxon>
        <taxon>Hypocreomycetidae</taxon>
        <taxon>Glomerellales</taxon>
        <taxon>Glomerellaceae</taxon>
        <taxon>Colletotrichum</taxon>
    </lineage>
</organism>
<keyword evidence="2" id="KW-0830">Ubiquinone</keyword>
<dbReference type="OrthoDB" id="2093493at2759"/>
<name>A0A1G4AQM0_9PEZI</name>
<feature type="region of interest" description="Disordered" evidence="1">
    <location>
        <begin position="1"/>
        <end position="66"/>
    </location>
</feature>
<dbReference type="PANTHER" id="PTHR37325">
    <property type="entry name" value="OXIDOREDUCTASE 21 KDA SUBUNIT, PUTATIVE (AFU_ORTHOLOGUE AFUA_4G05910)-RELATED"/>
    <property type="match status" value="1"/>
</dbReference>
<dbReference type="STRING" id="1209926.A0A1G4AQM0"/>
<proteinExistence type="predicted"/>
<feature type="compositionally biased region" description="Polar residues" evidence="1">
    <location>
        <begin position="103"/>
        <end position="116"/>
    </location>
</feature>
<dbReference type="PANTHER" id="PTHR37325:SF1">
    <property type="entry name" value="OXIDOREDUCTASE 21 KDA SUBUNIT, PUTATIVE (AFU_ORTHOLOGUE AFUA_4G05910)-RELATED"/>
    <property type="match status" value="1"/>
</dbReference>
<feature type="compositionally biased region" description="Polar residues" evidence="1">
    <location>
        <begin position="37"/>
        <end position="46"/>
    </location>
</feature>
<comment type="caution">
    <text evidence="2">The sequence shown here is derived from an EMBL/GenBank/DDBJ whole genome shotgun (WGS) entry which is preliminary data.</text>
</comment>
<feature type="compositionally biased region" description="Polar residues" evidence="1">
    <location>
        <begin position="7"/>
        <end position="16"/>
    </location>
</feature>
<dbReference type="CDD" id="cd22849">
    <property type="entry name" value="NuzM"/>
    <property type="match status" value="1"/>
</dbReference>
<gene>
    <name evidence="2" type="ORF">CORC01_13309</name>
</gene>
<protein>
    <submittedName>
        <fullName evidence="2">NADH-ubiquinone oxidoreductase 21.3 kDa subunit</fullName>
    </submittedName>
</protein>
<dbReference type="AlphaFoldDB" id="A0A1G4AQM0"/>
<evidence type="ECO:0000313" key="3">
    <source>
        <dbReference type="Proteomes" id="UP000176998"/>
    </source>
</evidence>
<dbReference type="EMBL" id="MJBS01000187">
    <property type="protein sequence ID" value="OHE91391.1"/>
    <property type="molecule type" value="Genomic_DNA"/>
</dbReference>
<dbReference type="RefSeq" id="XP_022468564.1">
    <property type="nucleotide sequence ID" value="XM_022624926.1"/>
</dbReference>
<evidence type="ECO:0000313" key="2">
    <source>
        <dbReference type="EMBL" id="OHE91391.1"/>
    </source>
</evidence>
<dbReference type="GeneID" id="34566436"/>
<evidence type="ECO:0000256" key="1">
    <source>
        <dbReference type="SAM" id="MobiDB-lite"/>
    </source>
</evidence>
<dbReference type="Proteomes" id="UP000176998">
    <property type="component" value="Unassembled WGS sequence"/>
</dbReference>
<feature type="compositionally biased region" description="Basic and acidic residues" evidence="1">
    <location>
        <begin position="24"/>
        <end position="36"/>
    </location>
</feature>
<accession>A0A1G4AQM0</accession>
<sequence>MAEATAIASTGKTSALRSLPETGALHDEAQAPERSHPTSSWSSNRCQSKSQISPPPSTTSPKMASKAIAKAAAGGLVEISQKHTLQSTGIWERIRRTLAIDPNRSSGVPLNPTFRNPTPGANDPLAYDDPVTVPAGDIADNPYWKRDARRNYPAISVVNQADVVGLLAVGSAANPRVELIGEAGEKQLVAAREEAAATGIAPYLEKNAAKAVEASKEALFTNGLPPTPSGENLKSGKWDVHKYKVNEDQSYGEGYPCRTFA</sequence>
<reference evidence="2 3" key="1">
    <citation type="submission" date="2016-09" db="EMBL/GenBank/DDBJ databases">
        <authorList>
            <person name="Capua I."/>
            <person name="De Benedictis P."/>
            <person name="Joannis T."/>
            <person name="Lombin L.H."/>
            <person name="Cattoli G."/>
        </authorList>
    </citation>
    <scope>NUCLEOTIDE SEQUENCE [LARGE SCALE GENOMIC DNA]</scope>
    <source>
        <strain evidence="2 3">IMI 309357</strain>
    </source>
</reference>
<dbReference type="InterPro" id="IPR016813">
    <property type="entry name" value="NADH_Ub_cplx-1_21kDa"/>
</dbReference>
<feature type="region of interest" description="Disordered" evidence="1">
    <location>
        <begin position="103"/>
        <end position="125"/>
    </location>
</feature>